<evidence type="ECO:0000313" key="2">
    <source>
        <dbReference type="Proteomes" id="UP000469558"/>
    </source>
</evidence>
<dbReference type="EMBL" id="QGMK01000157">
    <property type="protein sequence ID" value="TVY83745.1"/>
    <property type="molecule type" value="Genomic_DNA"/>
</dbReference>
<dbReference type="OrthoDB" id="10254945at2759"/>
<sequence length="746" mass="83776">MSTSPQMKTPMGAKYGVINKATGRSGLTPVDSLFPVDLKKPTGKALQDRKLDRRMEDYQRANLYGFTTRELVELDAITSRNLKTPNISNNILPVMGKDRWEIQPDTQYGRTGSYPIGKGYSGDWNVRNPIVWAAIQPSLRLASRMLMNFHLLPWFDALLLGDTHPVDANRRPALLPNEKPLNLRTMHIRREKGSNVRSSFQTATERDDYFAQMCIAPTALELSFNKSSENALNGVPYSGSEPSSNAHAEAYFDPNLKPPIFRLYMNISNIEPLLNSNLTDAERLNGQWYVANTIVHEMMHLIKFVRKRYDSDENYRTMTGEPYFEDEIISELGFSMENAVFGGIPEIFGETSLRYGDNDSAPHLGHWLTLPYPSIAYALGGGSNTPILTDPPSINYQNFFPIKVTTIEDAHQEEFWDVAVRQFGFKALHTRSLKAGAIVHVKDQSNNSNPRRHTMSDNAASLIFPANAVTPIPTPEELLSMTPLERASSNYARRLVQSAKYEEDYIEDVTKVLSEAKKIVSAIASDTTGTVPYQTRQHLTTAIKYHLKARTSLILSEATDGIEYTDRRARLLRWNKNVRTFIRGLDPADSTGPQELYDLERARMSLSHPQNTATEAAELATLQHAISLLQTNQHFSCHEACTAIIEDKGRSNSIEAGARIARAALSQVRTLLARTEDLDTASKILVRTTRDPDLRDLKQIPEQWQATVGNWITAVRELSVNQQEERRANFNKAALAVTADVNMSGM</sequence>
<accession>A0A8T9CD88</accession>
<organism evidence="1 2">
    <name type="scientific">Lachnellula suecica</name>
    <dbReference type="NCBI Taxonomy" id="602035"/>
    <lineage>
        <taxon>Eukaryota</taxon>
        <taxon>Fungi</taxon>
        <taxon>Dikarya</taxon>
        <taxon>Ascomycota</taxon>
        <taxon>Pezizomycotina</taxon>
        <taxon>Leotiomycetes</taxon>
        <taxon>Helotiales</taxon>
        <taxon>Lachnaceae</taxon>
        <taxon>Lachnellula</taxon>
    </lineage>
</organism>
<keyword evidence="2" id="KW-1185">Reference proteome</keyword>
<gene>
    <name evidence="1" type="ORF">LSUE1_G001148</name>
</gene>
<dbReference type="AlphaFoldDB" id="A0A8T9CD88"/>
<evidence type="ECO:0000313" key="1">
    <source>
        <dbReference type="EMBL" id="TVY83745.1"/>
    </source>
</evidence>
<dbReference type="Proteomes" id="UP000469558">
    <property type="component" value="Unassembled WGS sequence"/>
</dbReference>
<name>A0A8T9CD88_9HELO</name>
<reference evidence="1 2" key="1">
    <citation type="submission" date="2018-05" db="EMBL/GenBank/DDBJ databases">
        <title>Genome sequencing and assembly of the regulated plant pathogen Lachnellula willkommii and related sister species for the development of diagnostic species identification markers.</title>
        <authorList>
            <person name="Giroux E."/>
            <person name="Bilodeau G."/>
        </authorList>
    </citation>
    <scope>NUCLEOTIDE SEQUENCE [LARGE SCALE GENOMIC DNA]</scope>
    <source>
        <strain evidence="1 2">CBS 268.59</strain>
    </source>
</reference>
<protein>
    <submittedName>
        <fullName evidence="1">Uncharacterized protein</fullName>
    </submittedName>
</protein>
<comment type="caution">
    <text evidence="1">The sequence shown here is derived from an EMBL/GenBank/DDBJ whole genome shotgun (WGS) entry which is preliminary data.</text>
</comment>
<proteinExistence type="predicted"/>